<sequence>MFGFKNFLWHGGSAYDAWFSCVSNQGGLTVSFWCVFVPLAIAMFHMVKGLINSEFLVCFSPLAIAMFHMVKGSLVNLKLFQGR</sequence>
<keyword evidence="1" id="KW-0472">Membrane</keyword>
<dbReference type="AlphaFoldDB" id="A0A9R1VD27"/>
<dbReference type="EMBL" id="NBSK02000005">
    <property type="protein sequence ID" value="KAJ0204166.1"/>
    <property type="molecule type" value="Genomic_DNA"/>
</dbReference>
<keyword evidence="1" id="KW-0812">Transmembrane</keyword>
<dbReference type="Proteomes" id="UP000235145">
    <property type="component" value="Unassembled WGS sequence"/>
</dbReference>
<gene>
    <name evidence="2" type="ORF">LSAT_V11C500267270</name>
</gene>
<protein>
    <submittedName>
        <fullName evidence="2">Uncharacterized protein</fullName>
    </submittedName>
</protein>
<name>A0A9R1VD27_LACSA</name>
<evidence type="ECO:0000256" key="1">
    <source>
        <dbReference type="SAM" id="Phobius"/>
    </source>
</evidence>
<organism evidence="2 3">
    <name type="scientific">Lactuca sativa</name>
    <name type="common">Garden lettuce</name>
    <dbReference type="NCBI Taxonomy" id="4236"/>
    <lineage>
        <taxon>Eukaryota</taxon>
        <taxon>Viridiplantae</taxon>
        <taxon>Streptophyta</taxon>
        <taxon>Embryophyta</taxon>
        <taxon>Tracheophyta</taxon>
        <taxon>Spermatophyta</taxon>
        <taxon>Magnoliopsida</taxon>
        <taxon>eudicotyledons</taxon>
        <taxon>Gunneridae</taxon>
        <taxon>Pentapetalae</taxon>
        <taxon>asterids</taxon>
        <taxon>campanulids</taxon>
        <taxon>Asterales</taxon>
        <taxon>Asteraceae</taxon>
        <taxon>Cichorioideae</taxon>
        <taxon>Cichorieae</taxon>
        <taxon>Lactucinae</taxon>
        <taxon>Lactuca</taxon>
    </lineage>
</organism>
<comment type="caution">
    <text evidence="2">The sequence shown here is derived from an EMBL/GenBank/DDBJ whole genome shotgun (WGS) entry which is preliminary data.</text>
</comment>
<reference evidence="2 3" key="1">
    <citation type="journal article" date="2017" name="Nat. Commun.">
        <title>Genome assembly with in vitro proximity ligation data and whole-genome triplication in lettuce.</title>
        <authorList>
            <person name="Reyes-Chin-Wo S."/>
            <person name="Wang Z."/>
            <person name="Yang X."/>
            <person name="Kozik A."/>
            <person name="Arikit S."/>
            <person name="Song C."/>
            <person name="Xia L."/>
            <person name="Froenicke L."/>
            <person name="Lavelle D.O."/>
            <person name="Truco M.J."/>
            <person name="Xia R."/>
            <person name="Zhu S."/>
            <person name="Xu C."/>
            <person name="Xu H."/>
            <person name="Xu X."/>
            <person name="Cox K."/>
            <person name="Korf I."/>
            <person name="Meyers B.C."/>
            <person name="Michelmore R.W."/>
        </authorList>
    </citation>
    <scope>NUCLEOTIDE SEQUENCE [LARGE SCALE GENOMIC DNA]</scope>
    <source>
        <strain evidence="3">cv. Salinas</strain>
        <tissue evidence="2">Seedlings</tissue>
    </source>
</reference>
<feature type="transmembrane region" description="Helical" evidence="1">
    <location>
        <begin position="26"/>
        <end position="44"/>
    </location>
</feature>
<evidence type="ECO:0000313" key="3">
    <source>
        <dbReference type="Proteomes" id="UP000235145"/>
    </source>
</evidence>
<evidence type="ECO:0000313" key="2">
    <source>
        <dbReference type="EMBL" id="KAJ0204166.1"/>
    </source>
</evidence>
<feature type="transmembrane region" description="Helical" evidence="1">
    <location>
        <begin position="51"/>
        <end position="70"/>
    </location>
</feature>
<accession>A0A9R1VD27</accession>
<keyword evidence="3" id="KW-1185">Reference proteome</keyword>
<proteinExistence type="predicted"/>
<keyword evidence="1" id="KW-1133">Transmembrane helix</keyword>